<keyword evidence="2" id="KW-1133">Transmembrane helix</keyword>
<dbReference type="AlphaFoldDB" id="A0AAD9NJE8"/>
<dbReference type="SUPFAM" id="SSF63737">
    <property type="entry name" value="Leukotriene A4 hydrolase N-terminal domain"/>
    <property type="match status" value="1"/>
</dbReference>
<name>A0AAD9NJE8_9ANNE</name>
<dbReference type="Pfam" id="PF17900">
    <property type="entry name" value="Peptidase_M1_N"/>
    <property type="match status" value="1"/>
</dbReference>
<dbReference type="GO" id="GO:0005737">
    <property type="term" value="C:cytoplasm"/>
    <property type="evidence" value="ECO:0007669"/>
    <property type="project" value="TreeGrafter"/>
</dbReference>
<evidence type="ECO:0000259" key="3">
    <source>
        <dbReference type="Pfam" id="PF17900"/>
    </source>
</evidence>
<sequence>MEYKDEKGNSSSRKQCCSINRLQCVLILLVFVAMGIAIGVLAGLLAGKDSCPEATPTPTTEPIEAAKLWENHRLPDYIIPEHYDLTLYPDFYDGRGEFTGNVTITLNVTKSSSHLLIHIRDLKVIGTRLRRGGKILDIAKTFHYEKNEYWVVEAADVIQKGLIQVEMQFEGSLVNGIVGLYKSVYINTLTNETRLANWLKEKSYLQIIINYWISAPEGIICWRVGCAATTVQGPINS</sequence>
<dbReference type="GO" id="GO:0016020">
    <property type="term" value="C:membrane"/>
    <property type="evidence" value="ECO:0007669"/>
    <property type="project" value="TreeGrafter"/>
</dbReference>
<dbReference type="GO" id="GO:0008270">
    <property type="term" value="F:zinc ion binding"/>
    <property type="evidence" value="ECO:0007669"/>
    <property type="project" value="TreeGrafter"/>
</dbReference>
<reference evidence="4" key="1">
    <citation type="journal article" date="2023" name="Mol. Biol. Evol.">
        <title>Third-Generation Sequencing Reveals the Adaptive Role of the Epigenome in Three Deep-Sea Polychaetes.</title>
        <authorList>
            <person name="Perez M."/>
            <person name="Aroh O."/>
            <person name="Sun Y."/>
            <person name="Lan Y."/>
            <person name="Juniper S.K."/>
            <person name="Young C.R."/>
            <person name="Angers B."/>
            <person name="Qian P.Y."/>
        </authorList>
    </citation>
    <scope>NUCLEOTIDE SEQUENCE</scope>
    <source>
        <strain evidence="4">P08H-3</strain>
    </source>
</reference>
<keyword evidence="5" id="KW-1185">Reference proteome</keyword>
<proteinExistence type="predicted"/>
<accession>A0AAD9NJE8</accession>
<gene>
    <name evidence="4" type="ORF">LSH36_10g00006</name>
</gene>
<comment type="caution">
    <text evidence="4">The sequence shown here is derived from an EMBL/GenBank/DDBJ whole genome shotgun (WGS) entry which is preliminary data.</text>
</comment>
<evidence type="ECO:0000313" key="4">
    <source>
        <dbReference type="EMBL" id="KAK2169374.1"/>
    </source>
</evidence>
<dbReference type="GO" id="GO:0043171">
    <property type="term" value="P:peptide catabolic process"/>
    <property type="evidence" value="ECO:0007669"/>
    <property type="project" value="TreeGrafter"/>
</dbReference>
<dbReference type="InterPro" id="IPR045357">
    <property type="entry name" value="Aminopeptidase_N-like_N"/>
</dbReference>
<dbReference type="PANTHER" id="PTHR11533:SF276">
    <property type="entry name" value="GLUTAMYL AMINOPEPTIDASE"/>
    <property type="match status" value="1"/>
</dbReference>
<keyword evidence="2" id="KW-0472">Membrane</keyword>
<evidence type="ECO:0000313" key="5">
    <source>
        <dbReference type="Proteomes" id="UP001208570"/>
    </source>
</evidence>
<dbReference type="GO" id="GO:0070006">
    <property type="term" value="F:metalloaminopeptidase activity"/>
    <property type="evidence" value="ECO:0007669"/>
    <property type="project" value="TreeGrafter"/>
</dbReference>
<keyword evidence="1" id="KW-0031">Aminopeptidase</keyword>
<dbReference type="GO" id="GO:0042277">
    <property type="term" value="F:peptide binding"/>
    <property type="evidence" value="ECO:0007669"/>
    <property type="project" value="TreeGrafter"/>
</dbReference>
<evidence type="ECO:0000256" key="1">
    <source>
        <dbReference type="ARBA" id="ARBA00022438"/>
    </source>
</evidence>
<organism evidence="4 5">
    <name type="scientific">Paralvinella palmiformis</name>
    <dbReference type="NCBI Taxonomy" id="53620"/>
    <lineage>
        <taxon>Eukaryota</taxon>
        <taxon>Metazoa</taxon>
        <taxon>Spiralia</taxon>
        <taxon>Lophotrochozoa</taxon>
        <taxon>Annelida</taxon>
        <taxon>Polychaeta</taxon>
        <taxon>Sedentaria</taxon>
        <taxon>Canalipalpata</taxon>
        <taxon>Terebellida</taxon>
        <taxon>Terebelliformia</taxon>
        <taxon>Alvinellidae</taxon>
        <taxon>Paralvinella</taxon>
    </lineage>
</organism>
<dbReference type="Gene3D" id="2.60.40.1730">
    <property type="entry name" value="tricorn interacting facor f3 domain"/>
    <property type="match status" value="1"/>
</dbReference>
<dbReference type="GO" id="GO:0006508">
    <property type="term" value="P:proteolysis"/>
    <property type="evidence" value="ECO:0007669"/>
    <property type="project" value="TreeGrafter"/>
</dbReference>
<dbReference type="PANTHER" id="PTHR11533">
    <property type="entry name" value="PROTEASE M1 ZINC METALLOPROTEASE"/>
    <property type="match status" value="1"/>
</dbReference>
<keyword evidence="1" id="KW-0645">Protease</keyword>
<dbReference type="GO" id="GO:0005615">
    <property type="term" value="C:extracellular space"/>
    <property type="evidence" value="ECO:0007669"/>
    <property type="project" value="TreeGrafter"/>
</dbReference>
<feature type="transmembrane region" description="Helical" evidence="2">
    <location>
        <begin position="21"/>
        <end position="46"/>
    </location>
</feature>
<keyword evidence="1" id="KW-0378">Hydrolase</keyword>
<protein>
    <recommendedName>
        <fullName evidence="3">Aminopeptidase N-like N-terminal domain-containing protein</fullName>
    </recommendedName>
</protein>
<dbReference type="Proteomes" id="UP001208570">
    <property type="component" value="Unassembled WGS sequence"/>
</dbReference>
<dbReference type="InterPro" id="IPR050344">
    <property type="entry name" value="Peptidase_M1_aminopeptidases"/>
</dbReference>
<evidence type="ECO:0000256" key="2">
    <source>
        <dbReference type="SAM" id="Phobius"/>
    </source>
</evidence>
<dbReference type="InterPro" id="IPR042097">
    <property type="entry name" value="Aminopeptidase_N-like_N_sf"/>
</dbReference>
<dbReference type="EMBL" id="JAODUP010000010">
    <property type="protein sequence ID" value="KAK2169374.1"/>
    <property type="molecule type" value="Genomic_DNA"/>
</dbReference>
<feature type="domain" description="Aminopeptidase N-like N-terminal" evidence="3">
    <location>
        <begin position="80"/>
        <end position="193"/>
    </location>
</feature>
<keyword evidence="2" id="KW-0812">Transmembrane</keyword>